<dbReference type="PANTHER" id="PTHR33254">
    <property type="entry name" value="4-HYDROXY-4-METHYL-2-OXOGLUTARATE ALDOLASE 3-RELATED"/>
    <property type="match status" value="1"/>
</dbReference>
<keyword evidence="6" id="KW-0489">Methyltransferase</keyword>
<dbReference type="Gene3D" id="3.50.30.40">
    <property type="entry name" value="Ribonuclease E inhibitor RraA/RraA-like"/>
    <property type="match status" value="1"/>
</dbReference>
<organism evidence="6 7">
    <name type="scientific">Alsobacter soli</name>
    <dbReference type="NCBI Taxonomy" id="2109933"/>
    <lineage>
        <taxon>Bacteria</taxon>
        <taxon>Pseudomonadati</taxon>
        <taxon>Pseudomonadota</taxon>
        <taxon>Alphaproteobacteria</taxon>
        <taxon>Hyphomicrobiales</taxon>
        <taxon>Alsobacteraceae</taxon>
        <taxon>Alsobacter</taxon>
    </lineage>
</organism>
<dbReference type="EMBL" id="PVZS01000013">
    <property type="protein sequence ID" value="PSC04456.1"/>
    <property type="molecule type" value="Genomic_DNA"/>
</dbReference>
<dbReference type="Pfam" id="PF03737">
    <property type="entry name" value="RraA-like"/>
    <property type="match status" value="1"/>
</dbReference>
<keyword evidence="7" id="KW-1185">Reference proteome</keyword>
<dbReference type="RefSeq" id="WP_106337480.1">
    <property type="nucleotide sequence ID" value="NZ_PVZS01000013.1"/>
</dbReference>
<keyword evidence="5" id="KW-0460">Magnesium</keyword>
<dbReference type="AlphaFoldDB" id="A0A2T1HS48"/>
<dbReference type="PANTHER" id="PTHR33254:SF4">
    <property type="entry name" value="4-HYDROXY-4-METHYL-2-OXOGLUTARATE ALDOLASE 3-RELATED"/>
    <property type="match status" value="1"/>
</dbReference>
<comment type="cofactor">
    <cofactor evidence="5">
        <name>Mg(2+)</name>
        <dbReference type="ChEBI" id="CHEBI:18420"/>
    </cofactor>
</comment>
<dbReference type="InterPro" id="IPR005493">
    <property type="entry name" value="RraA/RraA-like"/>
</dbReference>
<dbReference type="GO" id="GO:0032259">
    <property type="term" value="P:methylation"/>
    <property type="evidence" value="ECO:0007669"/>
    <property type="project" value="UniProtKB-KW"/>
</dbReference>
<dbReference type="CDD" id="cd16841">
    <property type="entry name" value="RraA_family"/>
    <property type="match status" value="1"/>
</dbReference>
<reference evidence="7" key="1">
    <citation type="submission" date="2018-03" db="EMBL/GenBank/DDBJ databases">
        <authorList>
            <person name="Sun L."/>
            <person name="Liu H."/>
            <person name="Chen W."/>
            <person name="Huang K."/>
            <person name="Liu W."/>
            <person name="Gao X."/>
        </authorList>
    </citation>
    <scope>NUCLEOTIDE SEQUENCE [LARGE SCALE GENOMIC DNA]</scope>
    <source>
        <strain evidence="7">SH9</strain>
    </source>
</reference>
<evidence type="ECO:0000313" key="6">
    <source>
        <dbReference type="EMBL" id="PSC04456.1"/>
    </source>
</evidence>
<sequence length="216" mass="23887">MTDDITQRLSACYTGVIHDVMRAMGLKDFTLPPELRPNFPERTLAGPAFTIDGRVDPNADPHETLLAWTGLLSKAKPGHIWVSQPNDRVVAHMGELSAETLKNKGVLGCIADGYVRDTNFLLAMEFQTWSRGHTPRDIVGYWLPRAFEVDIRIGDVVIAPGDYMIGDRDGLIRVPQARVEEIIGAAETAIATENKVRTAILAGVDPQEAYIRYGKF</sequence>
<protein>
    <recommendedName>
        <fullName evidence="2">Putative 4-hydroxy-4-methyl-2-oxoglutarate aldolase</fullName>
    </recommendedName>
    <alternativeName>
        <fullName evidence="3">Regulator of ribonuclease activity homolog</fullName>
    </alternativeName>
    <alternativeName>
        <fullName evidence="4">RraA-like protein</fullName>
    </alternativeName>
</protein>
<evidence type="ECO:0000256" key="5">
    <source>
        <dbReference type="PIRSR" id="PIRSR605493-1"/>
    </source>
</evidence>
<evidence type="ECO:0000256" key="1">
    <source>
        <dbReference type="ARBA" id="ARBA00001968"/>
    </source>
</evidence>
<dbReference type="SUPFAM" id="SSF89562">
    <property type="entry name" value="RraA-like"/>
    <property type="match status" value="1"/>
</dbReference>
<dbReference type="OrthoDB" id="9812532at2"/>
<accession>A0A2T1HS48</accession>
<evidence type="ECO:0000313" key="7">
    <source>
        <dbReference type="Proteomes" id="UP000239772"/>
    </source>
</evidence>
<proteinExistence type="predicted"/>
<evidence type="ECO:0000256" key="4">
    <source>
        <dbReference type="ARBA" id="ARBA00030169"/>
    </source>
</evidence>
<dbReference type="GO" id="GO:0008168">
    <property type="term" value="F:methyltransferase activity"/>
    <property type="evidence" value="ECO:0007669"/>
    <property type="project" value="UniProtKB-KW"/>
</dbReference>
<dbReference type="Proteomes" id="UP000239772">
    <property type="component" value="Unassembled WGS sequence"/>
</dbReference>
<name>A0A2T1HS48_9HYPH</name>
<dbReference type="GO" id="GO:0046872">
    <property type="term" value="F:metal ion binding"/>
    <property type="evidence" value="ECO:0007669"/>
    <property type="project" value="UniProtKB-KW"/>
</dbReference>
<keyword evidence="6" id="KW-0808">Transferase</keyword>
<evidence type="ECO:0000256" key="3">
    <source>
        <dbReference type="ARBA" id="ARBA00029596"/>
    </source>
</evidence>
<feature type="binding site" evidence="5">
    <location>
        <position position="117"/>
    </location>
    <ligand>
        <name>Mg(2+)</name>
        <dbReference type="ChEBI" id="CHEBI:18420"/>
    </ligand>
</feature>
<evidence type="ECO:0000256" key="2">
    <source>
        <dbReference type="ARBA" id="ARBA00016549"/>
    </source>
</evidence>
<dbReference type="InterPro" id="IPR036704">
    <property type="entry name" value="RraA/RraA-like_sf"/>
</dbReference>
<feature type="binding site" evidence="5">
    <location>
        <position position="116"/>
    </location>
    <ligand>
        <name>substrate</name>
    </ligand>
</feature>
<comment type="caution">
    <text evidence="6">The sequence shown here is derived from an EMBL/GenBank/DDBJ whole genome shotgun (WGS) entry which is preliminary data.</text>
</comment>
<keyword evidence="5" id="KW-0479">Metal-binding</keyword>
<comment type="cofactor">
    <cofactor evidence="1">
        <name>a divalent metal cation</name>
        <dbReference type="ChEBI" id="CHEBI:60240"/>
    </cofactor>
</comment>
<gene>
    <name evidence="6" type="ORF">SLNSH_13220</name>
</gene>